<reference evidence="1 2" key="1">
    <citation type="submission" date="2021-10" db="EMBL/GenBank/DDBJ databases">
        <title>Anaerobic single-cell dispensing facilitates the cultivation of human gut bacteria.</title>
        <authorList>
            <person name="Afrizal A."/>
        </authorList>
    </citation>
    <scope>NUCLEOTIDE SEQUENCE [LARGE SCALE GENOMIC DNA]</scope>
    <source>
        <strain evidence="1 2">CLA-AA-H246</strain>
    </source>
</reference>
<evidence type="ECO:0000313" key="1">
    <source>
        <dbReference type="EMBL" id="MCC2149872.1"/>
    </source>
</evidence>
<comment type="caution">
    <text evidence="1">The sequence shown here is derived from an EMBL/GenBank/DDBJ whole genome shotgun (WGS) entry which is preliminary data.</text>
</comment>
<dbReference type="InterPro" id="IPR004590">
    <property type="entry name" value="ssDNA_annealing_RecT"/>
</dbReference>
<protein>
    <submittedName>
        <fullName evidence="1">Recombinase RecT</fullName>
    </submittedName>
</protein>
<sequence length="272" mass="30976">MERDEKMIHQEFDLKRELAQQAGSQKSVKDEVKLTKNMTIPDMVKVMMPEIKKALPTVLTPERFTRIALSALNNTPALQKCTPMSFLAALMNAAQLGLEPNTPLGQAYLIPYKNKSVLECQFQIGYKGLIDLAYRNGQMQTIQAQAVYENDEFSYEYGLEPKLFHRPAFSDRGELVYFYGIFRTVNGGYGMAVMSKADMDIYAKTYSKAFDSDYSPWRSNYEEMAKKTVIKQALKYAPIKTDFQRALSTDETIKKEISIDMSEVQNEVIDAA</sequence>
<organism evidence="1 2">
    <name type="scientific">Hominisplanchenecus faecis</name>
    <dbReference type="NCBI Taxonomy" id="2885351"/>
    <lineage>
        <taxon>Bacteria</taxon>
        <taxon>Bacillati</taxon>
        <taxon>Bacillota</taxon>
        <taxon>Clostridia</taxon>
        <taxon>Lachnospirales</taxon>
        <taxon>Lachnospiraceae</taxon>
        <taxon>Hominisplanchenecus</taxon>
    </lineage>
</organism>
<evidence type="ECO:0000313" key="2">
    <source>
        <dbReference type="Proteomes" id="UP001299235"/>
    </source>
</evidence>
<dbReference type="RefSeq" id="WP_250843893.1">
    <property type="nucleotide sequence ID" value="NZ_JBBNIK010000144.1"/>
</dbReference>
<gene>
    <name evidence="1" type="ORF">LKD42_11515</name>
</gene>
<name>A0ABS8EXT7_9FIRM</name>
<dbReference type="EMBL" id="JAJEQE010000045">
    <property type="protein sequence ID" value="MCC2149872.1"/>
    <property type="molecule type" value="Genomic_DNA"/>
</dbReference>
<dbReference type="InterPro" id="IPR018330">
    <property type="entry name" value="RecT_fam"/>
</dbReference>
<keyword evidence="2" id="KW-1185">Reference proteome</keyword>
<dbReference type="Pfam" id="PF03837">
    <property type="entry name" value="RecT"/>
    <property type="match status" value="1"/>
</dbReference>
<dbReference type="Proteomes" id="UP001299235">
    <property type="component" value="Unassembled WGS sequence"/>
</dbReference>
<accession>A0ABS8EXT7</accession>
<proteinExistence type="predicted"/>
<dbReference type="NCBIfam" id="TIGR00616">
    <property type="entry name" value="rect"/>
    <property type="match status" value="1"/>
</dbReference>